<gene>
    <name evidence="4" type="primary">LOC108667616</name>
</gene>
<protein>
    <submittedName>
        <fullName evidence="4">Uncharacterized protein LOC108667616</fullName>
    </submittedName>
</protein>
<feature type="non-terminal residue" evidence="4">
    <location>
        <position position="366"/>
    </location>
</feature>
<feature type="signal peptide" evidence="2">
    <location>
        <begin position="1"/>
        <end position="18"/>
    </location>
</feature>
<dbReference type="Proteomes" id="UP000694843">
    <property type="component" value="Unplaced"/>
</dbReference>
<dbReference type="RefSeq" id="XP_018010149.1">
    <property type="nucleotide sequence ID" value="XM_018154660.1"/>
</dbReference>
<feature type="compositionally biased region" description="Polar residues" evidence="1">
    <location>
        <begin position="227"/>
        <end position="238"/>
    </location>
</feature>
<name>A0A8B7N9M8_HYAAZ</name>
<proteinExistence type="predicted"/>
<evidence type="ECO:0000256" key="2">
    <source>
        <dbReference type="SAM" id="SignalP"/>
    </source>
</evidence>
<feature type="chain" id="PRO_5034874574" evidence="2">
    <location>
        <begin position="19"/>
        <end position="366"/>
    </location>
</feature>
<evidence type="ECO:0000313" key="4">
    <source>
        <dbReference type="RefSeq" id="XP_018010149.1"/>
    </source>
</evidence>
<sequence length="366" mass="39830">MVVLKWVMVFVEIPSPSAVGAAGHGGDGGGGNEGGDGVDVKLSSGGKAEPHTPPPSPVDKRTATLQRGLKGIRKSFRKIKNKSKNQDNLKDLEEVKPPVVFIHPVPQTSTPVKNATSEEDLKIKSSSASPFLKFRSLRVKKSDATTLLRISKIRASVGKKTTLHRTDPTASPVVVSKEELIISSEPPLKSYRLNTTIQTVGSVEDESFDSTNPFSDTDEINDEKNPFSRSYLSASSVESCDPQRRPKSLRRSIRKTLSKMSGIKSKKKKTADVAPESPNVAGQTAVSRQLFLDPTDGGAKDSSSVILEEVQEETVPSAEPPTAVNEDNFEELKCRLINLKDISTRAPYSERLELLPQLHVLLSLRL</sequence>
<evidence type="ECO:0000313" key="3">
    <source>
        <dbReference type="Proteomes" id="UP000694843"/>
    </source>
</evidence>
<feature type="region of interest" description="Disordered" evidence="1">
    <location>
        <begin position="204"/>
        <end position="280"/>
    </location>
</feature>
<keyword evidence="2" id="KW-0732">Signal</keyword>
<dbReference type="KEGG" id="hazt:108667616"/>
<feature type="compositionally biased region" description="Basic residues" evidence="1">
    <location>
        <begin position="245"/>
        <end position="257"/>
    </location>
</feature>
<keyword evidence="3" id="KW-1185">Reference proteome</keyword>
<dbReference type="AlphaFoldDB" id="A0A8B7N9M8"/>
<reference evidence="4" key="1">
    <citation type="submission" date="2025-08" db="UniProtKB">
        <authorList>
            <consortium name="RefSeq"/>
        </authorList>
    </citation>
    <scope>IDENTIFICATION</scope>
</reference>
<feature type="region of interest" description="Disordered" evidence="1">
    <location>
        <begin position="17"/>
        <end position="63"/>
    </location>
</feature>
<dbReference type="GeneID" id="108667616"/>
<feature type="compositionally biased region" description="Gly residues" evidence="1">
    <location>
        <begin position="22"/>
        <end position="37"/>
    </location>
</feature>
<evidence type="ECO:0000256" key="1">
    <source>
        <dbReference type="SAM" id="MobiDB-lite"/>
    </source>
</evidence>
<accession>A0A8B7N9M8</accession>
<organism evidence="3 4">
    <name type="scientific">Hyalella azteca</name>
    <name type="common">Amphipod</name>
    <dbReference type="NCBI Taxonomy" id="294128"/>
    <lineage>
        <taxon>Eukaryota</taxon>
        <taxon>Metazoa</taxon>
        <taxon>Ecdysozoa</taxon>
        <taxon>Arthropoda</taxon>
        <taxon>Crustacea</taxon>
        <taxon>Multicrustacea</taxon>
        <taxon>Malacostraca</taxon>
        <taxon>Eumalacostraca</taxon>
        <taxon>Peracarida</taxon>
        <taxon>Amphipoda</taxon>
        <taxon>Senticaudata</taxon>
        <taxon>Talitrida</taxon>
        <taxon>Talitroidea</taxon>
        <taxon>Hyalellidae</taxon>
        <taxon>Hyalella</taxon>
    </lineage>
</organism>